<comment type="caution">
    <text evidence="5">The sequence shown here is derived from an EMBL/GenBank/DDBJ whole genome shotgun (WGS) entry which is preliminary data.</text>
</comment>
<feature type="signal peptide" evidence="3">
    <location>
        <begin position="1"/>
        <end position="25"/>
    </location>
</feature>
<dbReference type="EMBL" id="VLLL01000009">
    <property type="protein sequence ID" value="TWJ07973.1"/>
    <property type="molecule type" value="Genomic_DNA"/>
</dbReference>
<dbReference type="RefSeq" id="WP_147143429.1">
    <property type="nucleotide sequence ID" value="NZ_BAABIJ010000005.1"/>
</dbReference>
<feature type="domain" description="Beta-lactamase-related" evidence="4">
    <location>
        <begin position="85"/>
        <end position="415"/>
    </location>
</feature>
<proteinExistence type="predicted"/>
<dbReference type="PANTHER" id="PTHR43283:SF11">
    <property type="entry name" value="BETA-LACTAMASE-RELATED DOMAIN-CONTAINING PROTEIN"/>
    <property type="match status" value="1"/>
</dbReference>
<gene>
    <name evidence="5" type="ORF">LX16_4756</name>
</gene>
<evidence type="ECO:0000313" key="6">
    <source>
        <dbReference type="Proteomes" id="UP000321617"/>
    </source>
</evidence>
<keyword evidence="1" id="KW-0378">Hydrolase</keyword>
<protein>
    <submittedName>
        <fullName evidence="5">CubicO group peptidase (Beta-lactamase class C family)</fullName>
    </submittedName>
</protein>
<dbReference type="InterPro" id="IPR001466">
    <property type="entry name" value="Beta-lactam-related"/>
</dbReference>
<dbReference type="PANTHER" id="PTHR43283">
    <property type="entry name" value="BETA-LACTAMASE-RELATED"/>
    <property type="match status" value="1"/>
</dbReference>
<evidence type="ECO:0000259" key="4">
    <source>
        <dbReference type="Pfam" id="PF00144"/>
    </source>
</evidence>
<keyword evidence="6" id="KW-1185">Reference proteome</keyword>
<accession>A0A562UQS3</accession>
<keyword evidence="3" id="KW-0732">Signal</keyword>
<reference evidence="5 6" key="1">
    <citation type="journal article" date="2013" name="Stand. Genomic Sci.">
        <title>Genomic Encyclopedia of Type Strains, Phase I: The one thousand microbial genomes (KMG-I) project.</title>
        <authorList>
            <person name="Kyrpides N.C."/>
            <person name="Woyke T."/>
            <person name="Eisen J.A."/>
            <person name="Garrity G."/>
            <person name="Lilburn T.G."/>
            <person name="Beck B.J."/>
            <person name="Whitman W.B."/>
            <person name="Hugenholtz P."/>
            <person name="Klenk H.P."/>
        </authorList>
    </citation>
    <scope>NUCLEOTIDE SEQUENCE [LARGE SCALE GENOMIC DNA]</scope>
    <source>
        <strain evidence="5 6">DSM 45044</strain>
    </source>
</reference>
<dbReference type="GO" id="GO:0016787">
    <property type="term" value="F:hydrolase activity"/>
    <property type="evidence" value="ECO:0007669"/>
    <property type="project" value="UniProtKB-KW"/>
</dbReference>
<dbReference type="Pfam" id="PF20773">
    <property type="entry name" value="InhA-like_MAM"/>
    <property type="match status" value="1"/>
</dbReference>
<feature type="region of interest" description="Disordered" evidence="2">
    <location>
        <begin position="18"/>
        <end position="63"/>
    </location>
</feature>
<dbReference type="InterPro" id="IPR012338">
    <property type="entry name" value="Beta-lactam/transpept-like"/>
</dbReference>
<dbReference type="OrthoDB" id="9809635at2"/>
<dbReference type="InterPro" id="IPR050789">
    <property type="entry name" value="Diverse_Enzym_Activities"/>
</dbReference>
<evidence type="ECO:0000256" key="2">
    <source>
        <dbReference type="SAM" id="MobiDB-lite"/>
    </source>
</evidence>
<organism evidence="5 6">
    <name type="scientific">Stackebrandtia albiflava</name>
    <dbReference type="NCBI Taxonomy" id="406432"/>
    <lineage>
        <taxon>Bacteria</taxon>
        <taxon>Bacillati</taxon>
        <taxon>Actinomycetota</taxon>
        <taxon>Actinomycetes</taxon>
        <taxon>Glycomycetales</taxon>
        <taxon>Glycomycetaceae</taxon>
        <taxon>Stackebrandtia</taxon>
    </lineage>
</organism>
<evidence type="ECO:0000256" key="3">
    <source>
        <dbReference type="SAM" id="SignalP"/>
    </source>
</evidence>
<sequence length="588" mass="63986">MRRRAVLTGMAALSAAPLLSGTGHAEETAGTPTGPPTVTPQDIRFPRRPPVLRPGTAAEAGLTPEHLAELIPELTGHMHTSPPSFPGAVVLVARHGVVAETAAIGHAVRYASWDDENDVPVALPADQWVPMTTDTIFDMASVTKLFTSVLATQLVWEGSLDPDAPVTRYLPEFASLDPDKAAVTVDQLYRHVSGQIAFINMYSLPDDEARMRAIYARPLQREPGSGYEYSDLNLIVLAEVMCRITGDTLDGMVAARITGPLGMTDTGFNPPEDRWHRVAATEYQPWTGRGMIRGSVHDENAWSFGGVAGHAGIFSTAADLAVFGQTVLNGGEYDGVRILPQDAVRAMITNTNAEFGPSAARGIGWQIDQRFYMDALTSPVTAGHTGYTGTSITVDPLSGTLLVLLTNRVHPTREWGTVSTYRRGPARVVARSVPVEPRHGRRAWFGGQRDGFTATLTAPMRRALDDGSAEFSLWYDTESTDHARLLASPDGTTWTAVDLTVETDDHRWSTTDGALAGFQGRQWCRAHGDLPAGTTVLRWSYESDPAYQGRGVYITDVRVRDGHRLVFDSRRPRDDDAFVAVGWTRARD</sequence>
<feature type="chain" id="PRO_5022102905" evidence="3">
    <location>
        <begin position="26"/>
        <end position="588"/>
    </location>
</feature>
<name>A0A562UQS3_9ACTN</name>
<evidence type="ECO:0000256" key="1">
    <source>
        <dbReference type="ARBA" id="ARBA00022801"/>
    </source>
</evidence>
<dbReference type="SUPFAM" id="SSF56601">
    <property type="entry name" value="beta-lactamase/transpeptidase-like"/>
    <property type="match status" value="1"/>
</dbReference>
<dbReference type="Proteomes" id="UP000321617">
    <property type="component" value="Unassembled WGS sequence"/>
</dbReference>
<evidence type="ECO:0000313" key="5">
    <source>
        <dbReference type="EMBL" id="TWJ07973.1"/>
    </source>
</evidence>
<dbReference type="Pfam" id="PF00144">
    <property type="entry name" value="Beta-lactamase"/>
    <property type="match status" value="1"/>
</dbReference>
<dbReference type="Gene3D" id="3.40.710.10">
    <property type="entry name" value="DD-peptidase/beta-lactamase superfamily"/>
    <property type="match status" value="1"/>
</dbReference>
<dbReference type="AlphaFoldDB" id="A0A562UQS3"/>